<evidence type="ECO:0000256" key="4">
    <source>
        <dbReference type="RuleBase" id="RU003718"/>
    </source>
</evidence>
<evidence type="ECO:0000259" key="6">
    <source>
        <dbReference type="Pfam" id="PF26168"/>
    </source>
</evidence>
<dbReference type="PANTHER" id="PTHR11926:SF1560">
    <property type="entry name" value="UDP-GLYCOSYLTRANSFERASE 74E1-RELATED"/>
    <property type="match status" value="1"/>
</dbReference>
<evidence type="ECO:0000256" key="3">
    <source>
        <dbReference type="ARBA" id="ARBA00022679"/>
    </source>
</evidence>
<dbReference type="SUPFAM" id="SSF53756">
    <property type="entry name" value="UDP-Glycosyltransferase/glycogen phosphorylase"/>
    <property type="match status" value="1"/>
</dbReference>
<organism evidence="7 8">
    <name type="scientific">Coffea canephora</name>
    <name type="common">Robusta coffee</name>
    <dbReference type="NCBI Taxonomy" id="49390"/>
    <lineage>
        <taxon>Eukaryota</taxon>
        <taxon>Viridiplantae</taxon>
        <taxon>Streptophyta</taxon>
        <taxon>Embryophyta</taxon>
        <taxon>Tracheophyta</taxon>
        <taxon>Spermatophyta</taxon>
        <taxon>Magnoliopsida</taxon>
        <taxon>eudicotyledons</taxon>
        <taxon>Gunneridae</taxon>
        <taxon>Pentapetalae</taxon>
        <taxon>asterids</taxon>
        <taxon>lamiids</taxon>
        <taxon>Gentianales</taxon>
        <taxon>Rubiaceae</taxon>
        <taxon>Ixoroideae</taxon>
        <taxon>Gardenieae complex</taxon>
        <taxon>Bertiereae - Coffeeae clade</taxon>
        <taxon>Coffeeae</taxon>
        <taxon>Coffea</taxon>
    </lineage>
</organism>
<dbReference type="FunFam" id="3.40.50.2000:FF:000019">
    <property type="entry name" value="Glycosyltransferase"/>
    <property type="match status" value="1"/>
</dbReference>
<dbReference type="InterPro" id="IPR058980">
    <property type="entry name" value="Glyco_transf_N"/>
</dbReference>
<dbReference type="CDD" id="cd03784">
    <property type="entry name" value="GT1_Gtf-like"/>
    <property type="match status" value="1"/>
</dbReference>
<evidence type="ECO:0000256" key="2">
    <source>
        <dbReference type="ARBA" id="ARBA00022676"/>
    </source>
</evidence>
<dbReference type="EMBL" id="HG739095">
    <property type="protein sequence ID" value="CDP03994.1"/>
    <property type="molecule type" value="Genomic_DNA"/>
</dbReference>
<proteinExistence type="inferred from homology"/>
<dbReference type="Pfam" id="PF26168">
    <property type="entry name" value="Glyco_transf_N"/>
    <property type="match status" value="1"/>
</dbReference>
<keyword evidence="8" id="KW-1185">Reference proteome</keyword>
<evidence type="ECO:0000313" key="8">
    <source>
        <dbReference type="Proteomes" id="UP000295252"/>
    </source>
</evidence>
<dbReference type="Proteomes" id="UP000295252">
    <property type="component" value="Chromosome I"/>
</dbReference>
<keyword evidence="2 4" id="KW-0328">Glycosyltransferase</keyword>
<name>A0A068U733_COFCA</name>
<gene>
    <name evidence="7" type="ORF">GSCOC_T00016514001</name>
</gene>
<dbReference type="PANTHER" id="PTHR11926">
    <property type="entry name" value="GLUCOSYL/GLUCURONOSYL TRANSFERASES"/>
    <property type="match status" value="1"/>
</dbReference>
<dbReference type="GO" id="GO:0080044">
    <property type="term" value="F:quercetin 7-O-glucosyltransferase activity"/>
    <property type="evidence" value="ECO:0007669"/>
    <property type="project" value="TreeGrafter"/>
</dbReference>
<feature type="domain" description="Glycosyltransferase N-terminal" evidence="6">
    <location>
        <begin position="7"/>
        <end position="45"/>
    </location>
</feature>
<accession>A0A068U733</accession>
<dbReference type="OMA" id="SHEATCC"/>
<dbReference type="InterPro" id="IPR002213">
    <property type="entry name" value="UDP_glucos_trans"/>
</dbReference>
<keyword evidence="3 4" id="KW-0808">Transferase</keyword>
<dbReference type="InterPro" id="IPR035595">
    <property type="entry name" value="UDP_glycos_trans_CS"/>
</dbReference>
<dbReference type="InParanoid" id="A0A068U733"/>
<evidence type="ECO:0000256" key="5">
    <source>
        <dbReference type="RuleBase" id="RU362057"/>
    </source>
</evidence>
<sequence>MTMASSKVHVLALPLPVQGHINPLLQFCKRLEAKGVKVTFANTVSLSKSMHADPKRSINFETISDGYDDGGYAAAESFEAYVEKFATVGSKTLADLITKLEDDGEPVQAVIYDPHLTWALDVAKRFGLVTAAFFTQTCAVNSIYYHVYHGLLPVPLSDSPISLPGLPLLQPKETPSFIYLPDSYPDFRHILVNQFSNVDQADWVILSNFHKLEEDAVNWMARLWRVKTVGPTVPSMYLDKRLEDDTGYGINLFKPDSSLCINWLDNQPKDSVVYVAFGSWIGIEAEQVEEIASALMEIGFRFLWVVRALEKEKLPSNFVDETSERGLVVTWSPQLEVLAHESVACFVTHCGLNSVMEALSLGVPVVAAPQLADQPTNAKFIEDVWGVGVRAAADEKGIVRRETLVSCIREIMEGERGKRIKENGIKWKTLAKEAIDEGGSSDRNIDEFVAELISGAGQPDA</sequence>
<dbReference type="PhylomeDB" id="A0A068U733"/>
<dbReference type="Gramene" id="CDP03994">
    <property type="protein sequence ID" value="CDP03994"/>
    <property type="gene ID" value="GSCOC_T00016514001"/>
</dbReference>
<dbReference type="OrthoDB" id="5835829at2759"/>
<evidence type="ECO:0000313" key="7">
    <source>
        <dbReference type="EMBL" id="CDP03994.1"/>
    </source>
</evidence>
<dbReference type="FunCoup" id="A0A068U733">
    <property type="interactions" value="67"/>
</dbReference>
<dbReference type="Gene3D" id="3.40.50.2000">
    <property type="entry name" value="Glycogen Phosphorylase B"/>
    <property type="match status" value="2"/>
</dbReference>
<dbReference type="PROSITE" id="PS00375">
    <property type="entry name" value="UDPGT"/>
    <property type="match status" value="1"/>
</dbReference>
<dbReference type="GO" id="GO:0080043">
    <property type="term" value="F:quercetin 3-O-glucosyltransferase activity"/>
    <property type="evidence" value="ECO:0007669"/>
    <property type="project" value="TreeGrafter"/>
</dbReference>
<dbReference type="Pfam" id="PF00201">
    <property type="entry name" value="UDPGT"/>
    <property type="match status" value="1"/>
</dbReference>
<dbReference type="FunFam" id="3.40.50.2000:FF:000057">
    <property type="entry name" value="Glycosyltransferase"/>
    <property type="match status" value="1"/>
</dbReference>
<evidence type="ECO:0000256" key="1">
    <source>
        <dbReference type="ARBA" id="ARBA00009995"/>
    </source>
</evidence>
<protein>
    <recommendedName>
        <fullName evidence="5">Glycosyltransferase</fullName>
        <ecNumber evidence="5">2.4.1.-</ecNumber>
    </recommendedName>
</protein>
<dbReference type="EC" id="2.4.1.-" evidence="5"/>
<reference evidence="8" key="1">
    <citation type="journal article" date="2014" name="Science">
        <title>The coffee genome provides insight into the convergent evolution of caffeine biosynthesis.</title>
        <authorList>
            <person name="Denoeud F."/>
            <person name="Carretero-Paulet L."/>
            <person name="Dereeper A."/>
            <person name="Droc G."/>
            <person name="Guyot R."/>
            <person name="Pietrella M."/>
            <person name="Zheng C."/>
            <person name="Alberti A."/>
            <person name="Anthony F."/>
            <person name="Aprea G."/>
            <person name="Aury J.M."/>
            <person name="Bento P."/>
            <person name="Bernard M."/>
            <person name="Bocs S."/>
            <person name="Campa C."/>
            <person name="Cenci A."/>
            <person name="Combes M.C."/>
            <person name="Crouzillat D."/>
            <person name="Da Silva C."/>
            <person name="Daddiego L."/>
            <person name="De Bellis F."/>
            <person name="Dussert S."/>
            <person name="Garsmeur O."/>
            <person name="Gayraud T."/>
            <person name="Guignon V."/>
            <person name="Jahn K."/>
            <person name="Jamilloux V."/>
            <person name="Joet T."/>
            <person name="Labadie K."/>
            <person name="Lan T."/>
            <person name="Leclercq J."/>
            <person name="Lepelley M."/>
            <person name="Leroy T."/>
            <person name="Li L.T."/>
            <person name="Librado P."/>
            <person name="Lopez L."/>
            <person name="Munoz A."/>
            <person name="Noel B."/>
            <person name="Pallavicini A."/>
            <person name="Perrotta G."/>
            <person name="Poncet V."/>
            <person name="Pot D."/>
            <person name="Priyono X."/>
            <person name="Rigoreau M."/>
            <person name="Rouard M."/>
            <person name="Rozas J."/>
            <person name="Tranchant-Dubreuil C."/>
            <person name="VanBuren R."/>
            <person name="Zhang Q."/>
            <person name="Andrade A.C."/>
            <person name="Argout X."/>
            <person name="Bertrand B."/>
            <person name="de Kochko A."/>
            <person name="Graziosi G."/>
            <person name="Henry R.J."/>
            <person name="Jayarama X."/>
            <person name="Ming R."/>
            <person name="Nagai C."/>
            <person name="Rounsley S."/>
            <person name="Sankoff D."/>
            <person name="Giuliano G."/>
            <person name="Albert V.A."/>
            <person name="Wincker P."/>
            <person name="Lashermes P."/>
        </authorList>
    </citation>
    <scope>NUCLEOTIDE SEQUENCE [LARGE SCALE GENOMIC DNA]</scope>
    <source>
        <strain evidence="8">cv. DH200-94</strain>
    </source>
</reference>
<dbReference type="AlphaFoldDB" id="A0A068U733"/>
<comment type="similarity">
    <text evidence="1 4">Belongs to the UDP-glycosyltransferase family.</text>
</comment>